<keyword evidence="2" id="KW-1185">Reference proteome</keyword>
<dbReference type="EMBL" id="JAUKWQ010000001">
    <property type="protein sequence ID" value="MDO1581510.1"/>
    <property type="molecule type" value="Genomic_DNA"/>
</dbReference>
<organism evidence="1 2">
    <name type="scientific">Rhizobium oryzicola</name>
    <dbReference type="NCBI Taxonomy" id="1232668"/>
    <lineage>
        <taxon>Bacteria</taxon>
        <taxon>Pseudomonadati</taxon>
        <taxon>Pseudomonadota</taxon>
        <taxon>Alphaproteobacteria</taxon>
        <taxon>Hyphomicrobiales</taxon>
        <taxon>Rhizobiaceae</taxon>
        <taxon>Rhizobium/Agrobacterium group</taxon>
        <taxon>Rhizobium</taxon>
    </lineage>
</organism>
<protein>
    <recommendedName>
        <fullName evidence="3">DUF433 domain-containing protein</fullName>
    </recommendedName>
</protein>
<dbReference type="Proteomes" id="UP001169006">
    <property type="component" value="Unassembled WGS sequence"/>
</dbReference>
<evidence type="ECO:0000313" key="1">
    <source>
        <dbReference type="EMBL" id="MDO1581510.1"/>
    </source>
</evidence>
<reference evidence="1" key="2">
    <citation type="submission" date="2023-07" db="EMBL/GenBank/DDBJ databases">
        <authorList>
            <person name="Sun H."/>
        </authorList>
    </citation>
    <scope>NUCLEOTIDE SEQUENCE</scope>
    <source>
        <strain evidence="1">05753</strain>
    </source>
</reference>
<sequence length="240" mass="27176">MISIQHNRPSELIGVGSYTAVEAARLLRTSPLNVNRWLKGYAYNRAGTVRKMPPLWITQHVSVEEHLEIGFRDLIELRFVKAFLDAGVGLLAIRNCLEYARECAQDDRPFSTRRFQTDGRTIFLESIERAGEQGTETKLLDLKKKQYVFKDVIEKTFRDLDLEDDAVARWRPFNGKPSIVIDPERAFGQPIATDFGVPTVVLAEAVAVEGSIDDVARLYEVPVGVVRDALQFERDLKRAA</sequence>
<reference evidence="1" key="1">
    <citation type="journal article" date="2015" name="Int. J. Syst. Evol. Microbiol.">
        <title>Rhizobium oryzicola sp. nov., potential plant-growth-promoting endophytic bacteria isolated from rice roots.</title>
        <authorList>
            <person name="Zhang X.X."/>
            <person name="Gao J.S."/>
            <person name="Cao Y.H."/>
            <person name="Sheirdil R.A."/>
            <person name="Wang X.C."/>
            <person name="Zhang L."/>
        </authorList>
    </citation>
    <scope>NUCLEOTIDE SEQUENCE</scope>
    <source>
        <strain evidence="1">05753</strain>
    </source>
</reference>
<accession>A0ABT8STD2</accession>
<dbReference type="RefSeq" id="WP_302075613.1">
    <property type="nucleotide sequence ID" value="NZ_JAUKWQ010000001.1"/>
</dbReference>
<gene>
    <name evidence="1" type="ORF">Q2T52_05310</name>
</gene>
<proteinExistence type="predicted"/>
<evidence type="ECO:0000313" key="2">
    <source>
        <dbReference type="Proteomes" id="UP001169006"/>
    </source>
</evidence>
<name>A0ABT8STD2_9HYPH</name>
<comment type="caution">
    <text evidence="1">The sequence shown here is derived from an EMBL/GenBank/DDBJ whole genome shotgun (WGS) entry which is preliminary data.</text>
</comment>
<evidence type="ECO:0008006" key="3">
    <source>
        <dbReference type="Google" id="ProtNLM"/>
    </source>
</evidence>